<feature type="transmembrane region" description="Helical" evidence="2">
    <location>
        <begin position="20"/>
        <end position="43"/>
    </location>
</feature>
<dbReference type="STRING" id="6216.A0A0R3SDV3"/>
<dbReference type="PANTHER" id="PTHR10928:SF2">
    <property type="entry name" value="SUPPRESSOR OF FUSED HOMOLOG"/>
    <property type="match status" value="1"/>
</dbReference>
<dbReference type="SUPFAM" id="SSF103359">
    <property type="entry name" value="Suppressor of Fused, N-terminal domain"/>
    <property type="match status" value="1"/>
</dbReference>
<keyword evidence="2" id="KW-0472">Membrane</keyword>
<keyword evidence="2" id="KW-0812">Transmembrane</keyword>
<evidence type="ECO:0000256" key="2">
    <source>
        <dbReference type="SAM" id="Phobius"/>
    </source>
</evidence>
<evidence type="ECO:0000313" key="3">
    <source>
        <dbReference type="EMBL" id="VDL23606.1"/>
    </source>
</evidence>
<accession>A0A0R3SDV3</accession>
<reference evidence="5" key="1">
    <citation type="submission" date="2017-02" db="UniProtKB">
        <authorList>
            <consortium name="WormBaseParasite"/>
        </authorList>
    </citation>
    <scope>IDENTIFICATION</scope>
</reference>
<proteinExistence type="predicted"/>
<sequence>MPSHIVIFIVGGVFSDIATLLQALAFIIIVVLSLTGSLCLFFLPLPIPRASEDIPIRSYRTITVLVDKRLTEVYKHGNGRIKPGEFLRPESGCPEEGFISPYEIVGLCDEELRLVQRWTGGQVADILRQEGATGGRLLVTDLHREQSIFELEPGLADYINERMRREGSNLSGVTTQFFAWAAIDPHQLAEPLPGESEASVAAAANQHNRAVAMETEDSGSVTTLHKAPSSVATHIPLGSKSDDAMVDIVKDGSASSSDTPRTKNAKNENSAATDTCDSEMRVVESEDQKHQENKEHGNSA</sequence>
<dbReference type="AlphaFoldDB" id="A0A0R3SDV3"/>
<protein>
    <submittedName>
        <fullName evidence="5">SUFU domain-containing protein</fullName>
    </submittedName>
</protein>
<evidence type="ECO:0000256" key="1">
    <source>
        <dbReference type="SAM" id="MobiDB-lite"/>
    </source>
</evidence>
<evidence type="ECO:0000313" key="5">
    <source>
        <dbReference type="WBParaSite" id="HDID_0000289501-mRNA-1"/>
    </source>
</evidence>
<reference evidence="3 4" key="2">
    <citation type="submission" date="2018-11" db="EMBL/GenBank/DDBJ databases">
        <authorList>
            <consortium name="Pathogen Informatics"/>
        </authorList>
    </citation>
    <scope>NUCLEOTIDE SEQUENCE [LARGE SCALE GENOMIC DNA]</scope>
</reference>
<dbReference type="GO" id="GO:0005634">
    <property type="term" value="C:nucleus"/>
    <property type="evidence" value="ECO:0007669"/>
    <property type="project" value="TreeGrafter"/>
</dbReference>
<dbReference type="EMBL" id="UYSG01000782">
    <property type="protein sequence ID" value="VDL23606.1"/>
    <property type="molecule type" value="Genomic_DNA"/>
</dbReference>
<dbReference type="WBParaSite" id="HDID_0000289501-mRNA-1">
    <property type="protein sequence ID" value="HDID_0000289501-mRNA-1"/>
    <property type="gene ID" value="HDID_0000289501"/>
</dbReference>
<dbReference type="InterPro" id="IPR037181">
    <property type="entry name" value="SUFU_N"/>
</dbReference>
<name>A0A0R3SDV3_HYMDI</name>
<dbReference type="GO" id="GO:0005737">
    <property type="term" value="C:cytoplasm"/>
    <property type="evidence" value="ECO:0007669"/>
    <property type="project" value="TreeGrafter"/>
</dbReference>
<keyword evidence="2" id="KW-1133">Transmembrane helix</keyword>
<dbReference type="PANTHER" id="PTHR10928">
    <property type="entry name" value="SUPPRESSOR OF FUSED"/>
    <property type="match status" value="1"/>
</dbReference>
<feature type="compositionally biased region" description="Basic and acidic residues" evidence="1">
    <location>
        <begin position="278"/>
        <end position="300"/>
    </location>
</feature>
<organism evidence="5">
    <name type="scientific">Hymenolepis diminuta</name>
    <name type="common">Rat tapeworm</name>
    <dbReference type="NCBI Taxonomy" id="6216"/>
    <lineage>
        <taxon>Eukaryota</taxon>
        <taxon>Metazoa</taxon>
        <taxon>Spiralia</taxon>
        <taxon>Lophotrochozoa</taxon>
        <taxon>Platyhelminthes</taxon>
        <taxon>Cestoda</taxon>
        <taxon>Eucestoda</taxon>
        <taxon>Cyclophyllidea</taxon>
        <taxon>Hymenolepididae</taxon>
        <taxon>Hymenolepis</taxon>
    </lineage>
</organism>
<dbReference type="OrthoDB" id="10038834at2759"/>
<dbReference type="InterPro" id="IPR007768">
    <property type="entry name" value="Suppressor_of_fused"/>
</dbReference>
<dbReference type="Proteomes" id="UP000274504">
    <property type="component" value="Unassembled WGS sequence"/>
</dbReference>
<evidence type="ECO:0000313" key="4">
    <source>
        <dbReference type="Proteomes" id="UP000274504"/>
    </source>
</evidence>
<feature type="region of interest" description="Disordered" evidence="1">
    <location>
        <begin position="251"/>
        <end position="300"/>
    </location>
</feature>
<gene>
    <name evidence="3" type="ORF">HDID_LOCUS2893</name>
</gene>